<gene>
    <name evidence="1" type="ORF">GMARGA_LOCUS42336</name>
</gene>
<dbReference type="Proteomes" id="UP000789901">
    <property type="component" value="Unassembled WGS sequence"/>
</dbReference>
<reference evidence="1 2" key="1">
    <citation type="submission" date="2021-06" db="EMBL/GenBank/DDBJ databases">
        <authorList>
            <person name="Kallberg Y."/>
            <person name="Tangrot J."/>
            <person name="Rosling A."/>
        </authorList>
    </citation>
    <scope>NUCLEOTIDE SEQUENCE [LARGE SCALE GENOMIC DNA]</scope>
    <source>
        <strain evidence="1 2">120-4 pot B 10/14</strain>
    </source>
</reference>
<feature type="non-terminal residue" evidence="1">
    <location>
        <position position="1"/>
    </location>
</feature>
<proteinExistence type="predicted"/>
<comment type="caution">
    <text evidence="1">The sequence shown here is derived from an EMBL/GenBank/DDBJ whole genome shotgun (WGS) entry which is preliminary data.</text>
</comment>
<name>A0ABN7XFY1_GIGMA</name>
<protein>
    <submittedName>
        <fullName evidence="1">14681_t:CDS:1</fullName>
    </submittedName>
</protein>
<evidence type="ECO:0000313" key="1">
    <source>
        <dbReference type="EMBL" id="CAG8853515.1"/>
    </source>
</evidence>
<keyword evidence="2" id="KW-1185">Reference proteome</keyword>
<evidence type="ECO:0000313" key="2">
    <source>
        <dbReference type="Proteomes" id="UP000789901"/>
    </source>
</evidence>
<accession>A0ABN7XFY1</accession>
<dbReference type="EMBL" id="CAJVQB010125306">
    <property type="protein sequence ID" value="CAG8853515.1"/>
    <property type="molecule type" value="Genomic_DNA"/>
</dbReference>
<sequence length="56" mass="6441">RVRQAAIVYADNIMWLGKKQIKLLVMNKKDESENIQFNKIVIKAAKKNAVVRMLGI</sequence>
<organism evidence="1 2">
    <name type="scientific">Gigaspora margarita</name>
    <dbReference type="NCBI Taxonomy" id="4874"/>
    <lineage>
        <taxon>Eukaryota</taxon>
        <taxon>Fungi</taxon>
        <taxon>Fungi incertae sedis</taxon>
        <taxon>Mucoromycota</taxon>
        <taxon>Glomeromycotina</taxon>
        <taxon>Glomeromycetes</taxon>
        <taxon>Diversisporales</taxon>
        <taxon>Gigasporaceae</taxon>
        <taxon>Gigaspora</taxon>
    </lineage>
</organism>